<sequence>MRERTMGRTTRRSVLTGCALAGMTSLVARPAVAQLPRGPIRILVGTAPGSGSDLATRILAQKMGDVLGLPVVVDNRTGGGGIVAVQAAAQAPKDGSVLVVGTATTLIIHPILNRSVTFNAERDFAGVSGLIETPFVILTGEREDAPHDMTDLLGALAESDANYGSLGVGTFQHLIGESLLEKTRHKATHVPYRGSSPLITSLVQGDLLFGVDSIAGSRSAVQSKQVRVLAVTSEKRVPSMPDVPTLSEVLGDALVVTGWAGVFAPAGSPPATLEALQAAALRALGDSATVSRLAPLSLDPLPLTGAALMARVRAERPFWAEIIRAANVRIED</sequence>
<dbReference type="PANTHER" id="PTHR42928">
    <property type="entry name" value="TRICARBOXYLATE-BINDING PROTEIN"/>
    <property type="match status" value="1"/>
</dbReference>
<dbReference type="CDD" id="cd07012">
    <property type="entry name" value="PBP2_Bug_TTT"/>
    <property type="match status" value="1"/>
</dbReference>
<gene>
    <name evidence="3" type="ORF">FHP25_34470</name>
</gene>
<dbReference type="Gene3D" id="3.40.190.10">
    <property type="entry name" value="Periplasmic binding protein-like II"/>
    <property type="match status" value="1"/>
</dbReference>
<name>A0A5C8PA25_9HYPH</name>
<feature type="signal peptide" evidence="2">
    <location>
        <begin position="1"/>
        <end position="33"/>
    </location>
</feature>
<keyword evidence="2" id="KW-0732">Signal</keyword>
<dbReference type="PANTHER" id="PTHR42928:SF5">
    <property type="entry name" value="BLR1237 PROTEIN"/>
    <property type="match status" value="1"/>
</dbReference>
<dbReference type="EMBL" id="VDUZ01000059">
    <property type="protein sequence ID" value="TXL70434.1"/>
    <property type="molecule type" value="Genomic_DNA"/>
</dbReference>
<keyword evidence="4" id="KW-1185">Reference proteome</keyword>
<comment type="caution">
    <text evidence="3">The sequence shown here is derived from an EMBL/GenBank/DDBJ whole genome shotgun (WGS) entry which is preliminary data.</text>
</comment>
<reference evidence="3 4" key="1">
    <citation type="submission" date="2019-06" db="EMBL/GenBank/DDBJ databases">
        <title>New taxonomy in bacterial strain CC-CFT640, isolated from vineyard.</title>
        <authorList>
            <person name="Lin S.-Y."/>
            <person name="Tsai C.-F."/>
            <person name="Young C.-C."/>
        </authorList>
    </citation>
    <scope>NUCLEOTIDE SEQUENCE [LARGE SCALE GENOMIC DNA]</scope>
    <source>
        <strain evidence="3 4">CC-CFT640</strain>
    </source>
</reference>
<evidence type="ECO:0000256" key="2">
    <source>
        <dbReference type="SAM" id="SignalP"/>
    </source>
</evidence>
<dbReference type="Pfam" id="PF03401">
    <property type="entry name" value="TctC"/>
    <property type="match status" value="1"/>
</dbReference>
<feature type="chain" id="PRO_5023071577" evidence="2">
    <location>
        <begin position="34"/>
        <end position="332"/>
    </location>
</feature>
<dbReference type="Proteomes" id="UP000321638">
    <property type="component" value="Unassembled WGS sequence"/>
</dbReference>
<dbReference type="PROSITE" id="PS51318">
    <property type="entry name" value="TAT"/>
    <property type="match status" value="1"/>
</dbReference>
<dbReference type="SUPFAM" id="SSF53850">
    <property type="entry name" value="Periplasmic binding protein-like II"/>
    <property type="match status" value="1"/>
</dbReference>
<proteinExistence type="inferred from homology"/>
<protein>
    <submittedName>
        <fullName evidence="3">Tripartite tricarboxylate transporter substrate binding protein</fullName>
    </submittedName>
</protein>
<dbReference type="OrthoDB" id="9780943at2"/>
<dbReference type="InterPro" id="IPR005064">
    <property type="entry name" value="BUG"/>
</dbReference>
<accession>A0A5C8PA25</accession>
<evidence type="ECO:0000313" key="4">
    <source>
        <dbReference type="Proteomes" id="UP000321638"/>
    </source>
</evidence>
<dbReference type="InterPro" id="IPR006311">
    <property type="entry name" value="TAT_signal"/>
</dbReference>
<dbReference type="Gene3D" id="3.40.190.150">
    <property type="entry name" value="Bordetella uptake gene, domain 1"/>
    <property type="match status" value="1"/>
</dbReference>
<comment type="similarity">
    <text evidence="1">Belongs to the UPF0065 (bug) family.</text>
</comment>
<evidence type="ECO:0000313" key="3">
    <source>
        <dbReference type="EMBL" id="TXL70434.1"/>
    </source>
</evidence>
<organism evidence="3 4">
    <name type="scientific">Vineibacter terrae</name>
    <dbReference type="NCBI Taxonomy" id="2586908"/>
    <lineage>
        <taxon>Bacteria</taxon>
        <taxon>Pseudomonadati</taxon>
        <taxon>Pseudomonadota</taxon>
        <taxon>Alphaproteobacteria</taxon>
        <taxon>Hyphomicrobiales</taxon>
        <taxon>Vineibacter</taxon>
    </lineage>
</organism>
<evidence type="ECO:0000256" key="1">
    <source>
        <dbReference type="ARBA" id="ARBA00006987"/>
    </source>
</evidence>
<dbReference type="InterPro" id="IPR042100">
    <property type="entry name" value="Bug_dom1"/>
</dbReference>
<dbReference type="AlphaFoldDB" id="A0A5C8PA25"/>
<dbReference type="PIRSF" id="PIRSF017082">
    <property type="entry name" value="YflP"/>
    <property type="match status" value="1"/>
</dbReference>